<gene>
    <name evidence="2" type="ORF">WJU16_23500</name>
</gene>
<dbReference type="RefSeq" id="WP_341835797.1">
    <property type="nucleotide sequence ID" value="NZ_CP149822.1"/>
</dbReference>
<dbReference type="EMBL" id="CP149822">
    <property type="protein sequence ID" value="WZN40933.1"/>
    <property type="molecule type" value="Genomic_DNA"/>
</dbReference>
<proteinExistence type="predicted"/>
<evidence type="ECO:0000259" key="1">
    <source>
        <dbReference type="PROSITE" id="PS50042"/>
    </source>
</evidence>
<dbReference type="InterPro" id="IPR000595">
    <property type="entry name" value="cNMP-bd_dom"/>
</dbReference>
<dbReference type="InterPro" id="IPR018490">
    <property type="entry name" value="cNMP-bd_dom_sf"/>
</dbReference>
<dbReference type="Pfam" id="PF00027">
    <property type="entry name" value="cNMP_binding"/>
    <property type="match status" value="1"/>
</dbReference>
<evidence type="ECO:0000313" key="3">
    <source>
        <dbReference type="Proteomes" id="UP001485459"/>
    </source>
</evidence>
<sequence>MDIRTRLHQHFTQLVPLTDDEFEYIWSHFSLKKFKKRQTLIQEGDAVKFHYWVHKGLIKSSHTDESGKEHILQFAMEDWWVSDYLALYNHTPATLTVDCIEDSEVLVLSDDDHQKLAREIHAFSNFFLLKKKGGYVGLQQRILLLLFKNPRERYERLQQLQPKLMQRVPKTLLAAYLGVSRESLSRLYQGEM</sequence>
<dbReference type="Proteomes" id="UP001485459">
    <property type="component" value="Chromosome"/>
</dbReference>
<keyword evidence="3" id="KW-1185">Reference proteome</keyword>
<feature type="domain" description="Cyclic nucleotide-binding" evidence="1">
    <location>
        <begin position="13"/>
        <end position="116"/>
    </location>
</feature>
<name>A0ABZ2YMF6_9BACT</name>
<accession>A0ABZ2YMF6</accession>
<reference evidence="3" key="1">
    <citation type="submission" date="2024-03" db="EMBL/GenBank/DDBJ databases">
        <title>Chitinophaga horti sp. nov., isolated from garden soil.</title>
        <authorList>
            <person name="Lee D.S."/>
            <person name="Han D.M."/>
            <person name="Baek J.H."/>
            <person name="Choi D.G."/>
            <person name="Jeon J.H."/>
            <person name="Jeon C.O."/>
        </authorList>
    </citation>
    <scope>NUCLEOTIDE SEQUENCE [LARGE SCALE GENOMIC DNA]</scope>
    <source>
        <strain evidence="3">GPA1</strain>
    </source>
</reference>
<dbReference type="InterPro" id="IPR014710">
    <property type="entry name" value="RmlC-like_jellyroll"/>
</dbReference>
<evidence type="ECO:0000313" key="2">
    <source>
        <dbReference type="EMBL" id="WZN40933.1"/>
    </source>
</evidence>
<organism evidence="2 3">
    <name type="scientific">Chitinophaga pollutisoli</name>
    <dbReference type="NCBI Taxonomy" id="3133966"/>
    <lineage>
        <taxon>Bacteria</taxon>
        <taxon>Pseudomonadati</taxon>
        <taxon>Bacteroidota</taxon>
        <taxon>Chitinophagia</taxon>
        <taxon>Chitinophagales</taxon>
        <taxon>Chitinophagaceae</taxon>
        <taxon>Chitinophaga</taxon>
    </lineage>
</organism>
<dbReference type="Gene3D" id="2.60.120.10">
    <property type="entry name" value="Jelly Rolls"/>
    <property type="match status" value="1"/>
</dbReference>
<dbReference type="SUPFAM" id="SSF51206">
    <property type="entry name" value="cAMP-binding domain-like"/>
    <property type="match status" value="1"/>
</dbReference>
<dbReference type="PROSITE" id="PS50042">
    <property type="entry name" value="CNMP_BINDING_3"/>
    <property type="match status" value="1"/>
</dbReference>
<protein>
    <submittedName>
        <fullName evidence="2">Crp/Fnr family transcriptional regulator</fullName>
    </submittedName>
</protein>
<dbReference type="CDD" id="cd00038">
    <property type="entry name" value="CAP_ED"/>
    <property type="match status" value="1"/>
</dbReference>